<evidence type="ECO:0000256" key="1">
    <source>
        <dbReference type="SAM" id="Coils"/>
    </source>
</evidence>
<dbReference type="AlphaFoldDB" id="A0A1I7UGG9"/>
<evidence type="ECO:0000313" key="4">
    <source>
        <dbReference type="WBParaSite" id="Csp11.Scaffold629.g9083.t1"/>
    </source>
</evidence>
<dbReference type="Proteomes" id="UP000095282">
    <property type="component" value="Unplaced"/>
</dbReference>
<protein>
    <submittedName>
        <fullName evidence="4">MICOS complex subunit MIC60</fullName>
    </submittedName>
</protein>
<sequence length="404" mass="46959">MVIINETEARKRVRDNDEKILEAMKETQELELKSKEEIRERIRREDAEDEKKNAREVSQAVEKSFNQIGEVREEVNRKRKERENGVVEFGQKLEEANRETLKKMEEVHAKGIEKSESAIESQAKKLHEAKNKAVEGLSRLNEIKEEGMNARNIIQDQFDEEEKKVADAHGQKLLDLEKERNEVKIKHQNDLLQIAEADRKIQKEFADQLTLIEEERTQRAITVIDAMSEEKKFDKLRKECKSVFDLFIKSKTVFSEEEASIMSAITCMNRLLTLNSLPDVASINKAFTSVSNAIDQLEAPDRKYRELFSEVQEKIDDFKEQIFKIDISIKNYGKIESSMELPSDEQLRRDSADLEFFYKTAKRILKELSELMAQFKIPASQALQQAIGQMRSLTFGVNQLQIQQ</sequence>
<dbReference type="eggNOG" id="ENOG502TJRV">
    <property type="taxonomic scope" value="Eukaryota"/>
</dbReference>
<evidence type="ECO:0000313" key="3">
    <source>
        <dbReference type="Proteomes" id="UP000095282"/>
    </source>
</evidence>
<proteinExistence type="predicted"/>
<feature type="compositionally biased region" description="Basic and acidic residues" evidence="2">
    <location>
        <begin position="37"/>
        <end position="55"/>
    </location>
</feature>
<keyword evidence="1" id="KW-0175">Coiled coil</keyword>
<reference evidence="4" key="1">
    <citation type="submission" date="2016-11" db="UniProtKB">
        <authorList>
            <consortium name="WormBaseParasite"/>
        </authorList>
    </citation>
    <scope>IDENTIFICATION</scope>
</reference>
<organism evidence="3 4">
    <name type="scientific">Caenorhabditis tropicalis</name>
    <dbReference type="NCBI Taxonomy" id="1561998"/>
    <lineage>
        <taxon>Eukaryota</taxon>
        <taxon>Metazoa</taxon>
        <taxon>Ecdysozoa</taxon>
        <taxon>Nematoda</taxon>
        <taxon>Chromadorea</taxon>
        <taxon>Rhabditida</taxon>
        <taxon>Rhabditina</taxon>
        <taxon>Rhabditomorpha</taxon>
        <taxon>Rhabditoidea</taxon>
        <taxon>Rhabditidae</taxon>
        <taxon>Peloderinae</taxon>
        <taxon>Caenorhabditis</taxon>
    </lineage>
</organism>
<feature type="coiled-coil region" evidence="1">
    <location>
        <begin position="112"/>
        <end position="146"/>
    </location>
</feature>
<keyword evidence="3" id="KW-1185">Reference proteome</keyword>
<name>A0A1I7UGG9_9PELO</name>
<dbReference type="WBParaSite" id="Csp11.Scaffold629.g9083.t1">
    <property type="protein sequence ID" value="Csp11.Scaffold629.g9083.t1"/>
    <property type="gene ID" value="Csp11.Scaffold629.g9083"/>
</dbReference>
<accession>A0A1I7UGG9</accession>
<evidence type="ECO:0000256" key="2">
    <source>
        <dbReference type="SAM" id="MobiDB-lite"/>
    </source>
</evidence>
<feature type="region of interest" description="Disordered" evidence="2">
    <location>
        <begin position="37"/>
        <end position="61"/>
    </location>
</feature>